<name>A0A0L0S4A1_ALLM3</name>
<feature type="compositionally biased region" description="Basic residues" evidence="1">
    <location>
        <begin position="155"/>
        <end position="166"/>
    </location>
</feature>
<proteinExistence type="predicted"/>
<keyword evidence="3" id="KW-1185">Reference proteome</keyword>
<dbReference type="Proteomes" id="UP000054350">
    <property type="component" value="Unassembled WGS sequence"/>
</dbReference>
<sequence>MVHGEMMGALPSTMAVAALNVALEIRSFQVHGRAIGGRLSTSKALRLSYLDATHAADVHRTMAHMLSVLPRELFFDLPMPPPTAGAATNSTALAAAPPPGSPAVPVYPSPAMSYSSSATASSAASAGSPAAPAPEAVPLYPHAVASYPLAATGGRRARRLARHGRGRVVPPPQQQAPRPGKAPAAEAMDWG</sequence>
<feature type="compositionally biased region" description="Low complexity" evidence="1">
    <location>
        <begin position="175"/>
        <end position="184"/>
    </location>
</feature>
<reference evidence="3" key="2">
    <citation type="submission" date="2009-11" db="EMBL/GenBank/DDBJ databases">
        <title>The Genome Sequence of Allomyces macrogynus strain ATCC 38327.</title>
        <authorList>
            <consortium name="The Broad Institute Genome Sequencing Platform"/>
            <person name="Russ C."/>
            <person name="Cuomo C."/>
            <person name="Shea T."/>
            <person name="Young S.K."/>
            <person name="Zeng Q."/>
            <person name="Koehrsen M."/>
            <person name="Haas B."/>
            <person name="Borodovsky M."/>
            <person name="Guigo R."/>
            <person name="Alvarado L."/>
            <person name="Berlin A."/>
            <person name="Borenstein D."/>
            <person name="Chen Z."/>
            <person name="Engels R."/>
            <person name="Freedman E."/>
            <person name="Gellesch M."/>
            <person name="Goldberg J."/>
            <person name="Griggs A."/>
            <person name="Gujja S."/>
            <person name="Heiman D."/>
            <person name="Hepburn T."/>
            <person name="Howarth C."/>
            <person name="Jen D."/>
            <person name="Larson L."/>
            <person name="Lewis B."/>
            <person name="Mehta T."/>
            <person name="Park D."/>
            <person name="Pearson M."/>
            <person name="Roberts A."/>
            <person name="Saif S."/>
            <person name="Shenoy N."/>
            <person name="Sisk P."/>
            <person name="Stolte C."/>
            <person name="Sykes S."/>
            <person name="Walk T."/>
            <person name="White J."/>
            <person name="Yandava C."/>
            <person name="Burger G."/>
            <person name="Gray M.W."/>
            <person name="Holland P.W.H."/>
            <person name="King N."/>
            <person name="Lang F.B.F."/>
            <person name="Roger A.J."/>
            <person name="Ruiz-Trillo I."/>
            <person name="Lander E."/>
            <person name="Nusbaum C."/>
        </authorList>
    </citation>
    <scope>NUCLEOTIDE SEQUENCE [LARGE SCALE GENOMIC DNA]</scope>
    <source>
        <strain evidence="3">ATCC 38327</strain>
    </source>
</reference>
<accession>A0A0L0S4A1</accession>
<protein>
    <submittedName>
        <fullName evidence="2">Uncharacterized protein</fullName>
    </submittedName>
</protein>
<organism evidence="2 3">
    <name type="scientific">Allomyces macrogynus (strain ATCC 38327)</name>
    <name type="common">Allomyces javanicus var. macrogynus</name>
    <dbReference type="NCBI Taxonomy" id="578462"/>
    <lineage>
        <taxon>Eukaryota</taxon>
        <taxon>Fungi</taxon>
        <taxon>Fungi incertae sedis</taxon>
        <taxon>Blastocladiomycota</taxon>
        <taxon>Blastocladiomycetes</taxon>
        <taxon>Blastocladiales</taxon>
        <taxon>Blastocladiaceae</taxon>
        <taxon>Allomyces</taxon>
    </lineage>
</organism>
<reference evidence="2 3" key="1">
    <citation type="submission" date="2009-11" db="EMBL/GenBank/DDBJ databases">
        <title>Annotation of Allomyces macrogynus ATCC 38327.</title>
        <authorList>
            <consortium name="The Broad Institute Genome Sequencing Platform"/>
            <person name="Russ C."/>
            <person name="Cuomo C."/>
            <person name="Burger G."/>
            <person name="Gray M.W."/>
            <person name="Holland P.W.H."/>
            <person name="King N."/>
            <person name="Lang F.B.F."/>
            <person name="Roger A.J."/>
            <person name="Ruiz-Trillo I."/>
            <person name="Young S.K."/>
            <person name="Zeng Q."/>
            <person name="Gargeya S."/>
            <person name="Fitzgerald M."/>
            <person name="Haas B."/>
            <person name="Abouelleil A."/>
            <person name="Alvarado L."/>
            <person name="Arachchi H.M."/>
            <person name="Berlin A."/>
            <person name="Chapman S.B."/>
            <person name="Gearin G."/>
            <person name="Goldberg J."/>
            <person name="Griggs A."/>
            <person name="Gujja S."/>
            <person name="Hansen M."/>
            <person name="Heiman D."/>
            <person name="Howarth C."/>
            <person name="Larimer J."/>
            <person name="Lui A."/>
            <person name="MacDonald P.J.P."/>
            <person name="McCowen C."/>
            <person name="Montmayeur A."/>
            <person name="Murphy C."/>
            <person name="Neiman D."/>
            <person name="Pearson M."/>
            <person name="Priest M."/>
            <person name="Roberts A."/>
            <person name="Saif S."/>
            <person name="Shea T."/>
            <person name="Sisk P."/>
            <person name="Stolte C."/>
            <person name="Sykes S."/>
            <person name="Wortman J."/>
            <person name="Nusbaum C."/>
            <person name="Birren B."/>
        </authorList>
    </citation>
    <scope>NUCLEOTIDE SEQUENCE [LARGE SCALE GENOMIC DNA]</scope>
    <source>
        <strain evidence="2 3">ATCC 38327</strain>
    </source>
</reference>
<evidence type="ECO:0000313" key="3">
    <source>
        <dbReference type="Proteomes" id="UP000054350"/>
    </source>
</evidence>
<dbReference type="VEuPathDB" id="FungiDB:AMAG_18040"/>
<evidence type="ECO:0000256" key="1">
    <source>
        <dbReference type="SAM" id="MobiDB-lite"/>
    </source>
</evidence>
<feature type="region of interest" description="Disordered" evidence="1">
    <location>
        <begin position="154"/>
        <end position="191"/>
    </location>
</feature>
<gene>
    <name evidence="2" type="ORF">AMAG_18040</name>
</gene>
<dbReference type="AlphaFoldDB" id="A0A0L0S4A1"/>
<evidence type="ECO:0000313" key="2">
    <source>
        <dbReference type="EMBL" id="KNE57347.1"/>
    </source>
</evidence>
<dbReference type="EMBL" id="GG745331">
    <property type="protein sequence ID" value="KNE57347.1"/>
    <property type="molecule type" value="Genomic_DNA"/>
</dbReference>